<dbReference type="AlphaFoldDB" id="A0A0G0XS89"/>
<dbReference type="SUPFAM" id="SSF52540">
    <property type="entry name" value="P-loop containing nucleoside triphosphate hydrolases"/>
    <property type="match status" value="1"/>
</dbReference>
<feature type="region of interest" description="Disordered" evidence="1">
    <location>
        <begin position="523"/>
        <end position="543"/>
    </location>
</feature>
<dbReference type="EMBL" id="LCAV01000003">
    <property type="protein sequence ID" value="KKR99810.1"/>
    <property type="molecule type" value="Genomic_DNA"/>
</dbReference>
<dbReference type="STRING" id="1619048.UU49_C0003G0024"/>
<dbReference type="PANTHER" id="PTHR30121">
    <property type="entry name" value="UNCHARACTERIZED PROTEIN YJGR-RELATED"/>
    <property type="match status" value="1"/>
</dbReference>
<dbReference type="Pfam" id="PF23477">
    <property type="entry name" value="zf_Tbcl_2"/>
    <property type="match status" value="1"/>
</dbReference>
<feature type="domain" description="CxxC-x17-CxxC" evidence="3">
    <location>
        <begin position="483"/>
        <end position="514"/>
    </location>
</feature>
<organism evidence="4 5">
    <name type="scientific">Candidatus Magasanikbacteria bacterium GW2011_GWC2_41_17</name>
    <dbReference type="NCBI Taxonomy" id="1619048"/>
    <lineage>
        <taxon>Bacteria</taxon>
        <taxon>Candidatus Magasanikiibacteriota</taxon>
    </lineage>
</organism>
<dbReference type="Proteomes" id="UP000034108">
    <property type="component" value="Unassembled WGS sequence"/>
</dbReference>
<dbReference type="Pfam" id="PF10412">
    <property type="entry name" value="TrwB_AAD_bind"/>
    <property type="match status" value="1"/>
</dbReference>
<dbReference type="InterPro" id="IPR027417">
    <property type="entry name" value="P-loop_NTPase"/>
</dbReference>
<proteinExistence type="predicted"/>
<protein>
    <submittedName>
        <fullName evidence="4">Uncharacterized protein</fullName>
    </submittedName>
</protein>
<comment type="caution">
    <text evidence="4">The sequence shown here is derived from an EMBL/GenBank/DDBJ whole genome shotgun (WGS) entry which is preliminary data.</text>
</comment>
<reference evidence="4 5" key="1">
    <citation type="journal article" date="2015" name="Nature">
        <title>rRNA introns, odd ribosomes, and small enigmatic genomes across a large radiation of phyla.</title>
        <authorList>
            <person name="Brown C.T."/>
            <person name="Hug L.A."/>
            <person name="Thomas B.C."/>
            <person name="Sharon I."/>
            <person name="Castelle C.J."/>
            <person name="Singh A."/>
            <person name="Wilkins M.J."/>
            <person name="Williams K.H."/>
            <person name="Banfield J.F."/>
        </authorList>
    </citation>
    <scope>NUCLEOTIDE SEQUENCE [LARGE SCALE GENOMIC DNA]</scope>
</reference>
<accession>A0A0G0XS89</accession>
<dbReference type="InterPro" id="IPR051162">
    <property type="entry name" value="T4SS_component"/>
</dbReference>
<evidence type="ECO:0000259" key="3">
    <source>
        <dbReference type="Pfam" id="PF23477"/>
    </source>
</evidence>
<gene>
    <name evidence="4" type="ORF">UU49_C0003G0024</name>
</gene>
<evidence type="ECO:0000256" key="1">
    <source>
        <dbReference type="SAM" id="MobiDB-lite"/>
    </source>
</evidence>
<dbReference type="NCBIfam" id="TIGR04272">
    <property type="entry name" value="cxxc_cxxc_Mbark"/>
    <property type="match status" value="1"/>
</dbReference>
<dbReference type="PANTHER" id="PTHR30121:SF11">
    <property type="entry name" value="AAA+ ATPASE DOMAIN-CONTAINING PROTEIN"/>
    <property type="match status" value="1"/>
</dbReference>
<dbReference type="CDD" id="cd01127">
    <property type="entry name" value="TrwB_TraG_TraD_VirD4"/>
    <property type="match status" value="1"/>
</dbReference>
<dbReference type="InterPro" id="IPR019476">
    <property type="entry name" value="T4SS_TraD_DNA-bd"/>
</dbReference>
<feature type="domain" description="Type IV secretion system coupling protein TraD DNA-binding" evidence="2">
    <location>
        <begin position="34"/>
        <end position="351"/>
    </location>
</feature>
<sequence length="579" mass="65596">MEEETKPQLKPPSDITFFAETSFRGQGRRFGIKIDDRRRHMYIIGKTGMGKTNMMEQMVLSDIYNGHGVGLVDPHGDFAEKILNYVPANRLNDIIYFNPADIDFPIGFNVLETIDPRHKHLVASGLMGVFKKIWPDVWSPRMEYILNNCLLALLDYPNSTLLGINRLLVDKEYRKRVIAQIQNPVVKTFWVDEYARYSERFATEAIAPIQNKVGQFLSSSIIRNIVAQVKSTINIRDIMDNKKILIMNLSKGRLGEDSSRLLGGMLITKIQLAAMERVDIPEDERNDFYMFVDEFQNFATESFANILSEARKYHLDLILAHQYIEQLDEKVAPAVFGNVGTIVCFRVGAEDAEFLAKEFAPDFTEEDLVNLGKYNAYMKLMIDGVASTPFSAQTFLPAFEVTGNLDKVIRVSRERYAKPREAIEDKIMRWSGLEGGEEESVNGGVVISSPSAFNATPRPNISVSPRVSAAGMTEKKSPRGGKRYPAVCGNCNKDTDAPFEPDGSRPVYCPECYKIMMNKKHQEEKMPIEKKQQPAQVMEKKKDELPKAEKIIEKNDIFPVKPPAVERVIKPGQNIVFDN</sequence>
<dbReference type="InterPro" id="IPR026363">
    <property type="entry name" value="CxxC-x17-CxxC_dom"/>
</dbReference>
<evidence type="ECO:0000313" key="4">
    <source>
        <dbReference type="EMBL" id="KKR99810.1"/>
    </source>
</evidence>
<evidence type="ECO:0000259" key="2">
    <source>
        <dbReference type="Pfam" id="PF10412"/>
    </source>
</evidence>
<name>A0A0G0XS89_9BACT</name>
<evidence type="ECO:0000313" key="5">
    <source>
        <dbReference type="Proteomes" id="UP000034108"/>
    </source>
</evidence>
<feature type="region of interest" description="Disordered" evidence="1">
    <location>
        <begin position="457"/>
        <end position="481"/>
    </location>
</feature>
<dbReference type="Gene3D" id="3.40.50.300">
    <property type="entry name" value="P-loop containing nucleotide triphosphate hydrolases"/>
    <property type="match status" value="2"/>
</dbReference>